<feature type="active site" description="Charge relay system" evidence="6">
    <location>
        <position position="148"/>
    </location>
</feature>
<feature type="active site" description="Charge relay system" evidence="6">
    <location>
        <position position="341"/>
    </location>
</feature>
<evidence type="ECO:0000256" key="8">
    <source>
        <dbReference type="SAM" id="MobiDB-lite"/>
    </source>
</evidence>
<dbReference type="Pfam" id="PF00082">
    <property type="entry name" value="Peptidase_S8"/>
    <property type="match status" value="1"/>
</dbReference>
<keyword evidence="3 9" id="KW-0732">Signal</keyword>
<dbReference type="PROSITE" id="PS51892">
    <property type="entry name" value="SUBTILASE"/>
    <property type="match status" value="1"/>
</dbReference>
<dbReference type="SUPFAM" id="SSF54897">
    <property type="entry name" value="Protease propeptides/inhibitors"/>
    <property type="match status" value="1"/>
</dbReference>
<evidence type="ECO:0000256" key="5">
    <source>
        <dbReference type="ARBA" id="ARBA00022825"/>
    </source>
</evidence>
<evidence type="ECO:0000256" key="7">
    <source>
        <dbReference type="RuleBase" id="RU003355"/>
    </source>
</evidence>
<dbReference type="GO" id="GO:0006508">
    <property type="term" value="P:proteolysis"/>
    <property type="evidence" value="ECO:0007669"/>
    <property type="project" value="UniProtKB-KW"/>
</dbReference>
<dbReference type="InterPro" id="IPR022398">
    <property type="entry name" value="Peptidase_S8_His-AS"/>
</dbReference>
<dbReference type="InterPro" id="IPR023827">
    <property type="entry name" value="Peptidase_S8_Asp-AS"/>
</dbReference>
<feature type="region of interest" description="Disordered" evidence="8">
    <location>
        <begin position="157"/>
        <end position="182"/>
    </location>
</feature>
<name>A0A9P8YF47_9PEZI</name>
<dbReference type="PANTHER" id="PTHR43806:SF58">
    <property type="entry name" value="ALKALINE PROTEASE 1-RELATED"/>
    <property type="match status" value="1"/>
</dbReference>
<evidence type="ECO:0000256" key="3">
    <source>
        <dbReference type="ARBA" id="ARBA00022729"/>
    </source>
</evidence>
<evidence type="ECO:0000256" key="4">
    <source>
        <dbReference type="ARBA" id="ARBA00022801"/>
    </source>
</evidence>
<dbReference type="OrthoDB" id="206201at2759"/>
<dbReference type="Pfam" id="PF05922">
    <property type="entry name" value="Inhibitor_I9"/>
    <property type="match status" value="1"/>
</dbReference>
<evidence type="ECO:0000256" key="1">
    <source>
        <dbReference type="ARBA" id="ARBA00011073"/>
    </source>
</evidence>
<protein>
    <submittedName>
        <fullName evidence="12">Peptidase S8/S53 domain-containing protein</fullName>
    </submittedName>
</protein>
<dbReference type="GO" id="GO:0005576">
    <property type="term" value="C:extracellular region"/>
    <property type="evidence" value="ECO:0007669"/>
    <property type="project" value="UniProtKB-ARBA"/>
</dbReference>
<dbReference type="InterPro" id="IPR034193">
    <property type="entry name" value="PCSK9_ProteinaseK-like"/>
</dbReference>
<dbReference type="InterPro" id="IPR015500">
    <property type="entry name" value="Peptidase_S8_subtilisin-rel"/>
</dbReference>
<comment type="similarity">
    <text evidence="1 6 7">Belongs to the peptidase S8 family.</text>
</comment>
<comment type="caution">
    <text evidence="12">The sequence shown here is derived from an EMBL/GenBank/DDBJ whole genome shotgun (WGS) entry which is preliminary data.</text>
</comment>
<dbReference type="GO" id="GO:0004252">
    <property type="term" value="F:serine-type endopeptidase activity"/>
    <property type="evidence" value="ECO:0007669"/>
    <property type="project" value="UniProtKB-UniRule"/>
</dbReference>
<reference evidence="12" key="1">
    <citation type="journal article" date="2021" name="Nat. Commun.">
        <title>Genetic determinants of endophytism in the Arabidopsis root mycobiome.</title>
        <authorList>
            <person name="Mesny F."/>
            <person name="Miyauchi S."/>
            <person name="Thiergart T."/>
            <person name="Pickel B."/>
            <person name="Atanasova L."/>
            <person name="Karlsson M."/>
            <person name="Huettel B."/>
            <person name="Barry K.W."/>
            <person name="Haridas S."/>
            <person name="Chen C."/>
            <person name="Bauer D."/>
            <person name="Andreopoulos W."/>
            <person name="Pangilinan J."/>
            <person name="LaButti K."/>
            <person name="Riley R."/>
            <person name="Lipzen A."/>
            <person name="Clum A."/>
            <person name="Drula E."/>
            <person name="Henrissat B."/>
            <person name="Kohler A."/>
            <person name="Grigoriev I.V."/>
            <person name="Martin F.M."/>
            <person name="Hacquard S."/>
        </authorList>
    </citation>
    <scope>NUCLEOTIDE SEQUENCE</scope>
    <source>
        <strain evidence="12">MPI-CAGE-CH-0230</strain>
    </source>
</reference>
<dbReference type="PRINTS" id="PR00723">
    <property type="entry name" value="SUBTILISIN"/>
</dbReference>
<feature type="signal peptide" evidence="9">
    <location>
        <begin position="1"/>
        <end position="15"/>
    </location>
</feature>
<feature type="domain" description="Peptidase S8/S53" evidence="10">
    <location>
        <begin position="139"/>
        <end position="356"/>
    </location>
</feature>
<dbReference type="InterPro" id="IPR050131">
    <property type="entry name" value="Peptidase_S8_subtilisin-like"/>
</dbReference>
<dbReference type="PROSITE" id="PS00136">
    <property type="entry name" value="SUBTILASE_ASP"/>
    <property type="match status" value="1"/>
</dbReference>
<evidence type="ECO:0000256" key="2">
    <source>
        <dbReference type="ARBA" id="ARBA00022670"/>
    </source>
</evidence>
<feature type="domain" description="Inhibitor I9" evidence="11">
    <location>
        <begin position="36"/>
        <end position="109"/>
    </location>
</feature>
<proteinExistence type="inferred from homology"/>
<dbReference type="GeneID" id="70182486"/>
<gene>
    <name evidence="12" type="ORF">B0I36DRAFT_315965</name>
</gene>
<evidence type="ECO:0000256" key="9">
    <source>
        <dbReference type="SAM" id="SignalP"/>
    </source>
</evidence>
<keyword evidence="5 6" id="KW-0720">Serine protease</keyword>
<dbReference type="InterPro" id="IPR036852">
    <property type="entry name" value="Peptidase_S8/S53_dom_sf"/>
</dbReference>
<dbReference type="Gene3D" id="3.30.70.80">
    <property type="entry name" value="Peptidase S8 propeptide/proteinase inhibitor I9"/>
    <property type="match status" value="1"/>
</dbReference>
<sequence>MRSAALLSLLPLALAAPVQEAGAPVLVPRGATANSKYIVRLKKPAADGFSIQSTAGQVTSCINSIVADAEERYDNVGAFSAHLDDADLASLRANPSVAYIEKDATMSLQVTQTGAPWGLARLSNTAPGSTTYTYDATAGAGACVYIIDSGVDVSHPEFEGRASQPKNAVDSDAADRNGHGTHVAGTIGSKTYGVAKKTKIFSVKVFGASGQTTNAIVMAGMDWVVADAPKRAAECPRGIVVNMSLGGGASQAIDDAAAAMVSSGLAVMVAAGNGDSLGRAVSASTSSPARAPSVCTIGATDRSDKVGTFSNYGPLVDVHGPGVSILSTLPDGRTGTLTGTSMATPHVAGLAAYFLGTGQTTAANACSFIVSKAQSGVISGLRSDTKNLLIHN</sequence>
<dbReference type="AlphaFoldDB" id="A0A9P8YF47"/>
<dbReference type="PROSITE" id="PS00138">
    <property type="entry name" value="SUBTILASE_SER"/>
    <property type="match status" value="1"/>
</dbReference>
<dbReference type="FunFam" id="3.40.50.200:FF:000014">
    <property type="entry name" value="Proteinase K"/>
    <property type="match status" value="1"/>
</dbReference>
<dbReference type="RefSeq" id="XP_046017421.1">
    <property type="nucleotide sequence ID" value="XM_046152940.1"/>
</dbReference>
<dbReference type="PROSITE" id="PS00137">
    <property type="entry name" value="SUBTILASE_HIS"/>
    <property type="match status" value="1"/>
</dbReference>
<accession>A0A9P8YF47</accession>
<dbReference type="InterPro" id="IPR010259">
    <property type="entry name" value="S8pro/Inhibitor_I9"/>
</dbReference>
<dbReference type="InterPro" id="IPR023828">
    <property type="entry name" value="Peptidase_S8_Ser-AS"/>
</dbReference>
<dbReference type="Proteomes" id="UP000756346">
    <property type="component" value="Unassembled WGS sequence"/>
</dbReference>
<keyword evidence="4 6" id="KW-0378">Hydrolase</keyword>
<dbReference type="EMBL" id="JAGTJQ010000002">
    <property type="protein sequence ID" value="KAH7038300.1"/>
    <property type="molecule type" value="Genomic_DNA"/>
</dbReference>
<dbReference type="InterPro" id="IPR037045">
    <property type="entry name" value="S8pro/Inhibitor_I9_sf"/>
</dbReference>
<evidence type="ECO:0000259" key="11">
    <source>
        <dbReference type="Pfam" id="PF05922"/>
    </source>
</evidence>
<evidence type="ECO:0000313" key="13">
    <source>
        <dbReference type="Proteomes" id="UP000756346"/>
    </source>
</evidence>
<keyword evidence="2 6" id="KW-0645">Protease</keyword>
<feature type="chain" id="PRO_5040333092" evidence="9">
    <location>
        <begin position="16"/>
        <end position="392"/>
    </location>
</feature>
<keyword evidence="13" id="KW-1185">Reference proteome</keyword>
<evidence type="ECO:0000256" key="6">
    <source>
        <dbReference type="PROSITE-ProRule" id="PRU01240"/>
    </source>
</evidence>
<dbReference type="SUPFAM" id="SSF52743">
    <property type="entry name" value="Subtilisin-like"/>
    <property type="match status" value="1"/>
</dbReference>
<feature type="active site" description="Charge relay system" evidence="6">
    <location>
        <position position="179"/>
    </location>
</feature>
<dbReference type="PANTHER" id="PTHR43806">
    <property type="entry name" value="PEPTIDASE S8"/>
    <property type="match status" value="1"/>
</dbReference>
<dbReference type="Gene3D" id="3.40.50.200">
    <property type="entry name" value="Peptidase S8/S53 domain"/>
    <property type="match status" value="1"/>
</dbReference>
<dbReference type="InterPro" id="IPR000209">
    <property type="entry name" value="Peptidase_S8/S53_dom"/>
</dbReference>
<organism evidence="12 13">
    <name type="scientific">Microdochium trichocladiopsis</name>
    <dbReference type="NCBI Taxonomy" id="1682393"/>
    <lineage>
        <taxon>Eukaryota</taxon>
        <taxon>Fungi</taxon>
        <taxon>Dikarya</taxon>
        <taxon>Ascomycota</taxon>
        <taxon>Pezizomycotina</taxon>
        <taxon>Sordariomycetes</taxon>
        <taxon>Xylariomycetidae</taxon>
        <taxon>Xylariales</taxon>
        <taxon>Microdochiaceae</taxon>
        <taxon>Microdochium</taxon>
    </lineage>
</organism>
<evidence type="ECO:0000313" key="12">
    <source>
        <dbReference type="EMBL" id="KAH7038300.1"/>
    </source>
</evidence>
<dbReference type="CDD" id="cd04077">
    <property type="entry name" value="Peptidases_S8_PCSK9_ProteinaseK_like"/>
    <property type="match status" value="1"/>
</dbReference>
<evidence type="ECO:0000259" key="10">
    <source>
        <dbReference type="Pfam" id="PF00082"/>
    </source>
</evidence>